<dbReference type="KEGG" id="sdv:BN159_6468"/>
<name>K4RC01_STRDJ</name>
<dbReference type="Proteomes" id="UP000008043">
    <property type="component" value="Chromosome"/>
</dbReference>
<organism evidence="2 3">
    <name type="scientific">Streptomyces davaonensis (strain DSM 101723 / JCM 4913 / KCC S-0913 / 768)</name>
    <dbReference type="NCBI Taxonomy" id="1214101"/>
    <lineage>
        <taxon>Bacteria</taxon>
        <taxon>Bacillati</taxon>
        <taxon>Actinomycetota</taxon>
        <taxon>Actinomycetes</taxon>
        <taxon>Kitasatosporales</taxon>
        <taxon>Streptomycetaceae</taxon>
        <taxon>Streptomyces</taxon>
    </lineage>
</organism>
<evidence type="ECO:0000313" key="2">
    <source>
        <dbReference type="EMBL" id="CCK30847.1"/>
    </source>
</evidence>
<dbReference type="SUPFAM" id="SSF53474">
    <property type="entry name" value="alpha/beta-Hydrolases"/>
    <property type="match status" value="1"/>
</dbReference>
<keyword evidence="3" id="KW-1185">Reference proteome</keyword>
<evidence type="ECO:0000313" key="3">
    <source>
        <dbReference type="Proteomes" id="UP000008043"/>
    </source>
</evidence>
<reference evidence="2 3" key="1">
    <citation type="journal article" date="2012" name="J. Bacteriol.">
        <title>Genome sequence of the bacterium Streptomyces davawensis JCM 4913 and heterologous production of the unique antibiotic roseoflavin.</title>
        <authorList>
            <person name="Jankowitsch F."/>
            <person name="Schwarz J."/>
            <person name="Ruckert C."/>
            <person name="Gust B."/>
            <person name="Szczepanowski R."/>
            <person name="Blom J."/>
            <person name="Pelzer S."/>
            <person name="Kalinowski J."/>
            <person name="Mack M."/>
        </authorList>
    </citation>
    <scope>NUCLEOTIDE SEQUENCE [LARGE SCALE GENOMIC DNA]</scope>
    <source>
        <strain evidence="3">DSM 101723 / JCM 4913 / KCC S-0913 / 768</strain>
    </source>
</reference>
<dbReference type="RefSeq" id="WP_015661182.1">
    <property type="nucleotide sequence ID" value="NC_020504.1"/>
</dbReference>
<dbReference type="HOGENOM" id="CLU_070813_2_1_11"/>
<dbReference type="PATRIC" id="fig|1214101.3.peg.6554"/>
<dbReference type="Gene3D" id="3.40.50.1820">
    <property type="entry name" value="alpha/beta hydrolase"/>
    <property type="match status" value="1"/>
</dbReference>
<dbReference type="InterPro" id="IPR029058">
    <property type="entry name" value="AB_hydrolase_fold"/>
</dbReference>
<accession>K4RC01</accession>
<dbReference type="eggNOG" id="COG1404">
    <property type="taxonomic scope" value="Bacteria"/>
</dbReference>
<feature type="region of interest" description="Disordered" evidence="1">
    <location>
        <begin position="92"/>
        <end position="111"/>
    </location>
</feature>
<evidence type="ECO:0000256" key="1">
    <source>
        <dbReference type="SAM" id="MobiDB-lite"/>
    </source>
</evidence>
<gene>
    <name evidence="2" type="ORF">BN159_6468</name>
</gene>
<protein>
    <submittedName>
        <fullName evidence="2">Uncharacterized protein</fullName>
    </submittedName>
</protein>
<dbReference type="EMBL" id="HE971709">
    <property type="protein sequence ID" value="CCK30847.1"/>
    <property type="molecule type" value="Genomic_DNA"/>
</dbReference>
<proteinExistence type="predicted"/>
<sequence length="285" mass="31010">MAKVVVVHGIGKQYLGPHTLHGGVAPALLDGMRAAAAPELKPEDIEVAFYGHWFRPPGAKSDDYAWTHRDVTEGLETELLMAWWQEAARTAPDRVPPPIPMTGTTTKATTPQTVQRALHAISRLLPSRFTDRFLIGILKQVRRYLTEDETRDRVQRSVAEVVTDDTRVLVAHSLGSVIAYEALCAHPEWPVRALVTLGSPLGIPGLVLDRLRPSATWPPVLREWTNICDRADVVALTKELAPLFKGADGRTVTDVLIDNGSHAHDIVPHLTAAPTGAAVAAGLQP</sequence>
<feature type="compositionally biased region" description="Low complexity" evidence="1">
    <location>
        <begin position="102"/>
        <end position="111"/>
    </location>
</feature>
<dbReference type="STRING" id="1214101.BN159_6468"/>
<dbReference type="OrthoDB" id="3483116at2"/>
<dbReference type="AlphaFoldDB" id="K4RC01"/>